<dbReference type="OrthoDB" id="3799173at2759"/>
<dbReference type="Proteomes" id="UP000799777">
    <property type="component" value="Unassembled WGS sequence"/>
</dbReference>
<feature type="region of interest" description="Disordered" evidence="1">
    <location>
        <begin position="1"/>
        <end position="89"/>
    </location>
</feature>
<protein>
    <submittedName>
        <fullName evidence="3">Uncharacterized protein</fullName>
    </submittedName>
</protein>
<keyword evidence="2" id="KW-0472">Membrane</keyword>
<evidence type="ECO:0000313" key="3">
    <source>
        <dbReference type="EMBL" id="KAF2036170.1"/>
    </source>
</evidence>
<feature type="compositionally biased region" description="Basic and acidic residues" evidence="1">
    <location>
        <begin position="79"/>
        <end position="89"/>
    </location>
</feature>
<keyword evidence="2" id="KW-0812">Transmembrane</keyword>
<feature type="transmembrane region" description="Helical" evidence="2">
    <location>
        <begin position="120"/>
        <end position="146"/>
    </location>
</feature>
<name>A0A9P4HMC8_9PLEO</name>
<sequence>MAIQQRAPSIDMASIELRNSPAPTYTSMRKSMDWPLTPEHDSFPTAKANTSKNPHYQSSETEAAAKGRSRKGAIDDEESRVKADYEDANHPHYVHPPTKSYTYNSPPLPARSRWPRKRVLIPWILAIIFFLTTLWLTSVALGARFFSILHPLPSSPAVQEINVFIDGEALRGVVSI</sequence>
<feature type="compositionally biased region" description="Polar residues" evidence="1">
    <location>
        <begin position="47"/>
        <end position="61"/>
    </location>
</feature>
<evidence type="ECO:0000256" key="2">
    <source>
        <dbReference type="SAM" id="Phobius"/>
    </source>
</evidence>
<keyword evidence="2" id="KW-1133">Transmembrane helix</keyword>
<evidence type="ECO:0000256" key="1">
    <source>
        <dbReference type="SAM" id="MobiDB-lite"/>
    </source>
</evidence>
<organism evidence="3 4">
    <name type="scientific">Setomelanomma holmii</name>
    <dbReference type="NCBI Taxonomy" id="210430"/>
    <lineage>
        <taxon>Eukaryota</taxon>
        <taxon>Fungi</taxon>
        <taxon>Dikarya</taxon>
        <taxon>Ascomycota</taxon>
        <taxon>Pezizomycotina</taxon>
        <taxon>Dothideomycetes</taxon>
        <taxon>Pleosporomycetidae</taxon>
        <taxon>Pleosporales</taxon>
        <taxon>Pleosporineae</taxon>
        <taxon>Phaeosphaeriaceae</taxon>
        <taxon>Setomelanomma</taxon>
    </lineage>
</organism>
<reference evidence="3" key="1">
    <citation type="journal article" date="2020" name="Stud. Mycol.">
        <title>101 Dothideomycetes genomes: a test case for predicting lifestyles and emergence of pathogens.</title>
        <authorList>
            <person name="Haridas S."/>
            <person name="Albert R."/>
            <person name="Binder M."/>
            <person name="Bloem J."/>
            <person name="Labutti K."/>
            <person name="Salamov A."/>
            <person name="Andreopoulos B."/>
            <person name="Baker S."/>
            <person name="Barry K."/>
            <person name="Bills G."/>
            <person name="Bluhm B."/>
            <person name="Cannon C."/>
            <person name="Castanera R."/>
            <person name="Culley D."/>
            <person name="Daum C."/>
            <person name="Ezra D."/>
            <person name="Gonzalez J."/>
            <person name="Henrissat B."/>
            <person name="Kuo A."/>
            <person name="Liang C."/>
            <person name="Lipzen A."/>
            <person name="Lutzoni F."/>
            <person name="Magnuson J."/>
            <person name="Mondo S."/>
            <person name="Nolan M."/>
            <person name="Ohm R."/>
            <person name="Pangilinan J."/>
            <person name="Park H.-J."/>
            <person name="Ramirez L."/>
            <person name="Alfaro M."/>
            <person name="Sun H."/>
            <person name="Tritt A."/>
            <person name="Yoshinaga Y."/>
            <person name="Zwiers L.-H."/>
            <person name="Turgeon B."/>
            <person name="Goodwin S."/>
            <person name="Spatafora J."/>
            <person name="Crous P."/>
            <person name="Grigoriev I."/>
        </authorList>
    </citation>
    <scope>NUCLEOTIDE SEQUENCE</scope>
    <source>
        <strain evidence="3">CBS 110217</strain>
    </source>
</reference>
<keyword evidence="4" id="KW-1185">Reference proteome</keyword>
<accession>A0A9P4HMC8</accession>
<gene>
    <name evidence="3" type="ORF">EK21DRAFT_34532</name>
</gene>
<evidence type="ECO:0000313" key="4">
    <source>
        <dbReference type="Proteomes" id="UP000799777"/>
    </source>
</evidence>
<dbReference type="AlphaFoldDB" id="A0A9P4HMC8"/>
<proteinExistence type="predicted"/>
<comment type="caution">
    <text evidence="3">The sequence shown here is derived from an EMBL/GenBank/DDBJ whole genome shotgun (WGS) entry which is preliminary data.</text>
</comment>
<feature type="non-terminal residue" evidence="3">
    <location>
        <position position="176"/>
    </location>
</feature>
<dbReference type="EMBL" id="ML978155">
    <property type="protein sequence ID" value="KAF2036170.1"/>
    <property type="molecule type" value="Genomic_DNA"/>
</dbReference>